<comment type="subcellular location">
    <subcellularLocation>
        <location evidence="1">Nucleus</location>
    </subcellularLocation>
</comment>
<evidence type="ECO:0000256" key="2">
    <source>
        <dbReference type="ARBA" id="ARBA00022694"/>
    </source>
</evidence>
<evidence type="ECO:0000256" key="4">
    <source>
        <dbReference type="SAM" id="MobiDB-lite"/>
    </source>
</evidence>
<comment type="caution">
    <text evidence="8">The sequence shown here is derived from an EMBL/GenBank/DDBJ whole genome shotgun (WGS) entry which is preliminary data.</text>
</comment>
<name>A0AAI9EEW1_9PEZI</name>
<dbReference type="GO" id="GO:0000172">
    <property type="term" value="C:ribonuclease MRP complex"/>
    <property type="evidence" value="ECO:0007669"/>
    <property type="project" value="InterPro"/>
</dbReference>
<feature type="region of interest" description="Disordered" evidence="4">
    <location>
        <begin position="80"/>
        <end position="220"/>
    </location>
</feature>
<feature type="compositionally biased region" description="Basic residues" evidence="4">
    <location>
        <begin position="136"/>
        <end position="146"/>
    </location>
</feature>
<keyword evidence="9" id="KW-1185">Reference proteome</keyword>
<dbReference type="InterPro" id="IPR039182">
    <property type="entry name" value="Pop1"/>
</dbReference>
<dbReference type="InterPro" id="IPR012590">
    <property type="entry name" value="POPLD_dom"/>
</dbReference>
<protein>
    <submittedName>
        <fullName evidence="8">Ribonucleases P MRP subunit pop1</fullName>
    </submittedName>
</protein>
<evidence type="ECO:0000256" key="1">
    <source>
        <dbReference type="ARBA" id="ARBA00004123"/>
    </source>
</evidence>
<evidence type="ECO:0000259" key="7">
    <source>
        <dbReference type="Pfam" id="PF22770"/>
    </source>
</evidence>
<evidence type="ECO:0000259" key="5">
    <source>
        <dbReference type="Pfam" id="PF06978"/>
    </source>
</evidence>
<feature type="compositionally biased region" description="Polar residues" evidence="4">
    <location>
        <begin position="49"/>
        <end position="58"/>
    </location>
</feature>
<feature type="domain" description="POP1 C-terminal" evidence="7">
    <location>
        <begin position="734"/>
        <end position="887"/>
    </location>
</feature>
<sequence>MAQSNAPRPPPNKNNDSRKRKEHPTSISKPDNKRPKSDHRAKQRDARTLATQASSKAFSNGELDVERFVKAREYEVRALEEGMSRSKKALSKRAFQQVPKDLRRRTASHNAKRVPKRLQSRAKREMIEDNTPTVTQRRRKPTRHMRLRLETAKRLRALGAQRKASRAEDKGDQVVVKPGKSTEQKDDKESQGLRTRAPKVKKASAATPPLPKAKFRKRQKSKTWLPTHMFHAKRARMTPPKEPLWRFAIPLTPTEKSYRPTHRAANERGAVAWDMSYMSTMGLSGQQKSIQGIFKALGIGSLSGKNMFSSEGERWRNGTRIWEGPVFRRETPHQPIAPVTVVWCVPSEPNRECLKDESEQRKRQALMRVHPSAFWQLWEEVMRLSKVAKPQVVVEDLRFEVGSIALTGPGAVEALQGALWPSPSTAPVGETEDSIPEIWKSLAGMQNQVMLPQNVLLGFEVQDPRLHHPPRTIDTQRTPAEQRKLLETLATWPVDSLQRVPAFFNRRARLAAGAALASQKVINRRKSAAAPGQYPEQLTKDPRIPVLIYYQSSSKGRQATFTILTPWKCVQPVWYSIMYYPLSTGGQPRFGGLDEKRQLAFENSQPWFPGDFPGTQAGWEYEVTERRRREADWRKRPKSKRVNWEALDLGNGKKGEVGRGWACDWERLLSGVVEHDGETAEPVNTERNTTTTAETVPANTLQSAPELMQMSVEQANAILQGNSESFPESSLSRSLVTVRVQLLVRGVPQTCARIYRLPSASSGKVRKRWLDLRPEVQAKQKKAAKNALSRTSKDVPGHLRIQRLAQSLIAAPTADDDDYPLCPGEEDLVGFVTTGDFNLGEGQGTGVGSILLDKVVEGVKDDPRYGRLCIVRNAGHGVGRLARWEIV</sequence>
<dbReference type="GO" id="GO:0001682">
    <property type="term" value="P:tRNA 5'-leader removal"/>
    <property type="evidence" value="ECO:0007669"/>
    <property type="project" value="InterPro"/>
</dbReference>
<feature type="compositionally biased region" description="Basic and acidic residues" evidence="4">
    <location>
        <begin position="30"/>
        <end position="47"/>
    </location>
</feature>
<dbReference type="Pfam" id="PF06978">
    <property type="entry name" value="POP1_N"/>
    <property type="match status" value="1"/>
</dbReference>
<dbReference type="PANTHER" id="PTHR22731">
    <property type="entry name" value="RIBONUCLEASES P/MRP PROTEIN SUBUNIT POP1"/>
    <property type="match status" value="1"/>
</dbReference>
<feature type="domain" description="POPLD" evidence="6">
    <location>
        <begin position="561"/>
        <end position="665"/>
    </location>
</feature>
<evidence type="ECO:0000256" key="3">
    <source>
        <dbReference type="ARBA" id="ARBA00023242"/>
    </source>
</evidence>
<dbReference type="EMBL" id="CAVMBE010000095">
    <property type="protein sequence ID" value="CAK4033818.1"/>
    <property type="molecule type" value="Genomic_DNA"/>
</dbReference>
<evidence type="ECO:0000313" key="9">
    <source>
        <dbReference type="Proteomes" id="UP001296104"/>
    </source>
</evidence>
<evidence type="ECO:0000313" key="8">
    <source>
        <dbReference type="EMBL" id="CAK4033818.1"/>
    </source>
</evidence>
<feature type="compositionally biased region" description="Basic and acidic residues" evidence="4">
    <location>
        <begin position="180"/>
        <end position="191"/>
    </location>
</feature>
<proteinExistence type="predicted"/>
<dbReference type="AlphaFoldDB" id="A0AAI9EEW1"/>
<dbReference type="InterPro" id="IPR055079">
    <property type="entry name" value="POP1_C"/>
</dbReference>
<dbReference type="GO" id="GO:0005655">
    <property type="term" value="C:nucleolar ribonuclease P complex"/>
    <property type="evidence" value="ECO:0007669"/>
    <property type="project" value="InterPro"/>
</dbReference>
<evidence type="ECO:0000259" key="6">
    <source>
        <dbReference type="Pfam" id="PF08170"/>
    </source>
</evidence>
<keyword evidence="2" id="KW-0819">tRNA processing</keyword>
<dbReference type="InterPro" id="IPR009723">
    <property type="entry name" value="Pop1_N"/>
</dbReference>
<dbReference type="Pfam" id="PF22770">
    <property type="entry name" value="POP1_C"/>
    <property type="match status" value="1"/>
</dbReference>
<organism evidence="8 9">
    <name type="scientific">Lecanosticta acicola</name>
    <dbReference type="NCBI Taxonomy" id="111012"/>
    <lineage>
        <taxon>Eukaryota</taxon>
        <taxon>Fungi</taxon>
        <taxon>Dikarya</taxon>
        <taxon>Ascomycota</taxon>
        <taxon>Pezizomycotina</taxon>
        <taxon>Dothideomycetes</taxon>
        <taxon>Dothideomycetidae</taxon>
        <taxon>Mycosphaerellales</taxon>
        <taxon>Mycosphaerellaceae</taxon>
        <taxon>Lecanosticta</taxon>
    </lineage>
</organism>
<reference evidence="8" key="1">
    <citation type="submission" date="2023-11" db="EMBL/GenBank/DDBJ databases">
        <authorList>
            <person name="Alioto T."/>
            <person name="Alioto T."/>
            <person name="Gomez Garrido J."/>
        </authorList>
    </citation>
    <scope>NUCLEOTIDE SEQUENCE</scope>
</reference>
<keyword evidence="3" id="KW-0539">Nucleus</keyword>
<feature type="region of interest" description="Disordered" evidence="4">
    <location>
        <begin position="1"/>
        <end position="64"/>
    </location>
</feature>
<feature type="compositionally biased region" description="Basic residues" evidence="4">
    <location>
        <begin position="102"/>
        <end position="121"/>
    </location>
</feature>
<gene>
    <name evidence="8" type="ORF">LECACI_7A008976</name>
</gene>
<accession>A0AAI9EEW1</accession>
<dbReference type="Pfam" id="PF08170">
    <property type="entry name" value="POPLD"/>
    <property type="match status" value="1"/>
</dbReference>
<feature type="domain" description="Pop1 N-terminal" evidence="5">
    <location>
        <begin position="68"/>
        <end position="285"/>
    </location>
</feature>
<dbReference type="PANTHER" id="PTHR22731:SF3">
    <property type="entry name" value="RIBONUCLEASES P_MRP PROTEIN SUBUNIT POP1"/>
    <property type="match status" value="1"/>
</dbReference>
<dbReference type="Proteomes" id="UP001296104">
    <property type="component" value="Unassembled WGS sequence"/>
</dbReference>